<dbReference type="FunFam" id="1.20.1250.20:FF:000134">
    <property type="entry name" value="MFS sugar transporter protein"/>
    <property type="match status" value="1"/>
</dbReference>
<keyword evidence="4 9" id="KW-0812">Transmembrane</keyword>
<feature type="transmembrane region" description="Helical" evidence="9">
    <location>
        <begin position="60"/>
        <end position="78"/>
    </location>
</feature>
<protein>
    <submittedName>
        <fullName evidence="10">DEBR0S5_00276g1_1</fullName>
    </submittedName>
</protein>
<evidence type="ECO:0000256" key="2">
    <source>
        <dbReference type="ARBA" id="ARBA00010992"/>
    </source>
</evidence>
<organism evidence="10 11">
    <name type="scientific">Dekkera bruxellensis</name>
    <name type="common">Brettanomyces custersii</name>
    <dbReference type="NCBI Taxonomy" id="5007"/>
    <lineage>
        <taxon>Eukaryota</taxon>
        <taxon>Fungi</taxon>
        <taxon>Dikarya</taxon>
        <taxon>Ascomycota</taxon>
        <taxon>Saccharomycotina</taxon>
        <taxon>Pichiomycetes</taxon>
        <taxon>Pichiales</taxon>
        <taxon>Pichiaceae</taxon>
        <taxon>Brettanomyces</taxon>
    </lineage>
</organism>
<keyword evidence="6 9" id="KW-0472">Membrane</keyword>
<feature type="transmembrane region" description="Helical" evidence="9">
    <location>
        <begin position="415"/>
        <end position="436"/>
    </location>
</feature>
<name>A0A7D9D053_DEKBR</name>
<dbReference type="InterPro" id="IPR003663">
    <property type="entry name" value="Sugar/inositol_transpt"/>
</dbReference>
<evidence type="ECO:0000313" key="10">
    <source>
        <dbReference type="EMBL" id="VUG19339.1"/>
    </source>
</evidence>
<evidence type="ECO:0000256" key="6">
    <source>
        <dbReference type="ARBA" id="ARBA00023136"/>
    </source>
</evidence>
<feature type="transmembrane region" description="Helical" evidence="9">
    <location>
        <begin position="484"/>
        <end position="505"/>
    </location>
</feature>
<feature type="region of interest" description="Disordered" evidence="8">
    <location>
        <begin position="537"/>
        <end position="559"/>
    </location>
</feature>
<accession>A0A7D9D053</accession>
<keyword evidence="5 9" id="KW-1133">Transmembrane helix</keyword>
<evidence type="ECO:0000256" key="4">
    <source>
        <dbReference type="ARBA" id="ARBA00022692"/>
    </source>
</evidence>
<dbReference type="InterPro" id="IPR020846">
    <property type="entry name" value="MFS_dom"/>
</dbReference>
<dbReference type="PANTHER" id="PTHR48022:SF70">
    <property type="entry name" value="MONOSACCHARIDE TRANSPORTER, PUTATIVE (AFU_ORTHOLOGUE AFUA_5G14540)-RELATED"/>
    <property type="match status" value="1"/>
</dbReference>
<dbReference type="SUPFAM" id="SSF103473">
    <property type="entry name" value="MFS general substrate transporter"/>
    <property type="match status" value="1"/>
</dbReference>
<feature type="transmembrane region" description="Helical" evidence="9">
    <location>
        <begin position="163"/>
        <end position="181"/>
    </location>
</feature>
<evidence type="ECO:0000313" key="11">
    <source>
        <dbReference type="Proteomes" id="UP000478008"/>
    </source>
</evidence>
<dbReference type="InterPro" id="IPR005829">
    <property type="entry name" value="Sugar_transporter_CS"/>
</dbReference>
<dbReference type="InterPro" id="IPR036259">
    <property type="entry name" value="MFS_trans_sf"/>
</dbReference>
<evidence type="ECO:0000256" key="1">
    <source>
        <dbReference type="ARBA" id="ARBA00004141"/>
    </source>
</evidence>
<evidence type="ECO:0000256" key="7">
    <source>
        <dbReference type="RuleBase" id="RU003346"/>
    </source>
</evidence>
<comment type="subcellular location">
    <subcellularLocation>
        <location evidence="1">Membrane</location>
        <topology evidence="1">Multi-pass membrane protein</topology>
    </subcellularLocation>
</comment>
<dbReference type="GO" id="GO:0016020">
    <property type="term" value="C:membrane"/>
    <property type="evidence" value="ECO:0007669"/>
    <property type="project" value="UniProtKB-SubCell"/>
</dbReference>
<feature type="transmembrane region" description="Helical" evidence="9">
    <location>
        <begin position="320"/>
        <end position="341"/>
    </location>
</feature>
<evidence type="ECO:0000256" key="8">
    <source>
        <dbReference type="SAM" id="MobiDB-lite"/>
    </source>
</evidence>
<dbReference type="InterPro" id="IPR005828">
    <property type="entry name" value="MFS_sugar_transport-like"/>
</dbReference>
<proteinExistence type="inferred from homology"/>
<dbReference type="Proteomes" id="UP000478008">
    <property type="component" value="Unassembled WGS sequence"/>
</dbReference>
<keyword evidence="11" id="KW-1185">Reference proteome</keyword>
<dbReference type="Pfam" id="PF00083">
    <property type="entry name" value="Sugar_tr"/>
    <property type="match status" value="1"/>
</dbReference>
<dbReference type="PROSITE" id="PS00216">
    <property type="entry name" value="SUGAR_TRANSPORT_1"/>
    <property type="match status" value="1"/>
</dbReference>
<feature type="transmembrane region" description="Helical" evidence="9">
    <location>
        <begin position="193"/>
        <end position="212"/>
    </location>
</feature>
<feature type="transmembrane region" description="Helical" evidence="9">
    <location>
        <begin position="98"/>
        <end position="125"/>
    </location>
</feature>
<feature type="transmembrane region" description="Helical" evidence="9">
    <location>
        <begin position="386"/>
        <end position="409"/>
    </location>
</feature>
<dbReference type="NCBIfam" id="TIGR00879">
    <property type="entry name" value="SP"/>
    <property type="match status" value="1"/>
</dbReference>
<dbReference type="PANTHER" id="PTHR48022">
    <property type="entry name" value="PLASTIDIC GLUCOSE TRANSPORTER 4"/>
    <property type="match status" value="1"/>
</dbReference>
<reference evidence="10 11" key="1">
    <citation type="submission" date="2019-07" db="EMBL/GenBank/DDBJ databases">
        <authorList>
            <person name="Friedrich A."/>
            <person name="Schacherer J."/>
        </authorList>
    </citation>
    <scope>NUCLEOTIDE SEQUENCE [LARGE SCALE GENOMIC DNA]</scope>
</reference>
<evidence type="ECO:0000256" key="3">
    <source>
        <dbReference type="ARBA" id="ARBA00022448"/>
    </source>
</evidence>
<evidence type="ECO:0000256" key="5">
    <source>
        <dbReference type="ARBA" id="ARBA00022989"/>
    </source>
</evidence>
<gene>
    <name evidence="10" type="primary">LAC12</name>
    <name evidence="10" type="ORF">DEBR0S5_00276G</name>
</gene>
<sequence>MSKDSLAGNSLQLEDAITAERSNQADDVSMKEGAESENLEVDYKTILANRPVNPLSWSRIRIYFTCLIIYLCSTMNGFDGSLMTSINTMDEYVDFFKLSGSSTGTGIIFSIYQIGQISATIFIWLADYIGRVKTIFAGTVLVCVGAIISATCHEISVFIGSRFLLSFGCGLATAVCPMYLVEIVPPELRGTLCALYNSLYYIGSIIATWAIYGTSITYKGNPLSFRIPLWLQLLCPGIVVLTVLFIAPESPRFHFLKDDKEKARKFFTDFHADGDKDHPLIDYEMMQIEESFMEVPKFTIKDYFDFPKLFSSKTRTYRSLLVIAWSWFGQFSGNAVVGYYMTTIFLDLGIKNATTRLLLTGINSILGYIFATAGSLVVDRLGRRPIMLFSTSGFVICFAIIAGSMAAYMNNGNQAAGRCGIAFIYIFNNVFFSFGYTPLQPLYPAEVLSSEMRARGMALFQVTQGISSFVNTFSAPTAMKNITYWYYVFYVFWDLIEVLIIYFWFVETKQLTLEEIEALFKSSHPVKRSIEVAKERDAENKRARKEKKELKELKSKQTV</sequence>
<feature type="transmembrane region" description="Helical" evidence="9">
    <location>
        <begin position="227"/>
        <end position="247"/>
    </location>
</feature>
<feature type="transmembrane region" description="Helical" evidence="9">
    <location>
        <begin position="132"/>
        <end position="151"/>
    </location>
</feature>
<dbReference type="EMBL" id="CABFWN010000005">
    <property type="protein sequence ID" value="VUG19339.1"/>
    <property type="molecule type" value="Genomic_DNA"/>
</dbReference>
<dbReference type="GO" id="GO:0005351">
    <property type="term" value="F:carbohydrate:proton symporter activity"/>
    <property type="evidence" value="ECO:0007669"/>
    <property type="project" value="TreeGrafter"/>
</dbReference>
<comment type="similarity">
    <text evidence="2 7">Belongs to the major facilitator superfamily. Sugar transporter (TC 2.A.1.1) family.</text>
</comment>
<evidence type="ECO:0000256" key="9">
    <source>
        <dbReference type="SAM" id="Phobius"/>
    </source>
</evidence>
<dbReference type="PROSITE" id="PS50850">
    <property type="entry name" value="MFS"/>
    <property type="match status" value="1"/>
</dbReference>
<feature type="transmembrane region" description="Helical" evidence="9">
    <location>
        <begin position="361"/>
        <end position="379"/>
    </location>
</feature>
<keyword evidence="3 7" id="KW-0813">Transport</keyword>
<dbReference type="AlphaFoldDB" id="A0A7D9D053"/>
<dbReference type="Gene3D" id="1.20.1250.20">
    <property type="entry name" value="MFS general substrate transporter like domains"/>
    <property type="match status" value="1"/>
</dbReference>
<dbReference type="InterPro" id="IPR050360">
    <property type="entry name" value="MFS_Sugar_Transporters"/>
</dbReference>